<evidence type="ECO:0000313" key="2">
    <source>
        <dbReference type="EMBL" id="SNZ12445.1"/>
    </source>
</evidence>
<dbReference type="SUPFAM" id="SSF51658">
    <property type="entry name" value="Xylose isomerase-like"/>
    <property type="match status" value="1"/>
</dbReference>
<dbReference type="PANTHER" id="PTHR12110:SF21">
    <property type="entry name" value="XYLOSE ISOMERASE-LIKE TIM BARREL DOMAIN-CONTAINING PROTEIN"/>
    <property type="match status" value="1"/>
</dbReference>
<protein>
    <submittedName>
        <fullName evidence="2">Sugar phosphate isomerase/epimerase</fullName>
    </submittedName>
</protein>
<name>A0A285NSK6_NATPI</name>
<dbReference type="InterPro" id="IPR013022">
    <property type="entry name" value="Xyl_isomerase-like_TIM-brl"/>
</dbReference>
<sequence length="279" mass="29631">MTGRSFEHVAFNTTAYSYLPHWRPAYGIAETVERIAGYGYDAVELAACRPHALPEATSEQAREELADTVENAGLTVTNVCSHFPPLGLNLGAPDEAERAAARSYLEGVAELAAAVDAEFFHVVPGWSMGDQSAAEARELATRAIDRALADAEYGDATPLVEPLRFHECDVAHTAEQALELTDALSVDAGVLLDTFQMADGTANPVDAFRAAGDDLGLVHLADTDRQAPGNGDVPWDLVFDALADVGFDGPVSVEIWGENPDELASASMAGLREMGVTTK</sequence>
<dbReference type="InterPro" id="IPR050312">
    <property type="entry name" value="IolE/XylAMocC-like"/>
</dbReference>
<evidence type="ECO:0000313" key="3">
    <source>
        <dbReference type="Proteomes" id="UP000219453"/>
    </source>
</evidence>
<dbReference type="PANTHER" id="PTHR12110">
    <property type="entry name" value="HYDROXYPYRUVATE ISOMERASE"/>
    <property type="match status" value="1"/>
</dbReference>
<dbReference type="GO" id="GO:0016853">
    <property type="term" value="F:isomerase activity"/>
    <property type="evidence" value="ECO:0007669"/>
    <property type="project" value="UniProtKB-KW"/>
</dbReference>
<gene>
    <name evidence="2" type="ORF">SAMN06269185_1741</name>
</gene>
<accession>A0A285NSK6</accession>
<evidence type="ECO:0000259" key="1">
    <source>
        <dbReference type="Pfam" id="PF01261"/>
    </source>
</evidence>
<proteinExistence type="predicted"/>
<keyword evidence="3" id="KW-1185">Reference proteome</keyword>
<dbReference type="EMBL" id="OBEJ01000002">
    <property type="protein sequence ID" value="SNZ12445.1"/>
    <property type="molecule type" value="Genomic_DNA"/>
</dbReference>
<dbReference type="InterPro" id="IPR036237">
    <property type="entry name" value="Xyl_isomerase-like_sf"/>
</dbReference>
<dbReference type="AlphaFoldDB" id="A0A285NSK6"/>
<feature type="domain" description="Xylose isomerase-like TIM barrel" evidence="1">
    <location>
        <begin position="33"/>
        <end position="273"/>
    </location>
</feature>
<dbReference type="OrthoDB" id="372143at2157"/>
<dbReference type="Proteomes" id="UP000219453">
    <property type="component" value="Unassembled WGS sequence"/>
</dbReference>
<dbReference type="Pfam" id="PF01261">
    <property type="entry name" value="AP_endonuc_2"/>
    <property type="match status" value="1"/>
</dbReference>
<organism evidence="2 3">
    <name type="scientific">Natronoarchaeum philippinense</name>
    <dbReference type="NCBI Taxonomy" id="558529"/>
    <lineage>
        <taxon>Archaea</taxon>
        <taxon>Methanobacteriati</taxon>
        <taxon>Methanobacteriota</taxon>
        <taxon>Stenosarchaea group</taxon>
        <taxon>Halobacteria</taxon>
        <taxon>Halobacteriales</taxon>
        <taxon>Natronoarchaeaceae</taxon>
    </lineage>
</organism>
<dbReference type="RefSeq" id="WP_097008680.1">
    <property type="nucleotide sequence ID" value="NZ_OBEJ01000002.1"/>
</dbReference>
<dbReference type="Gene3D" id="3.20.20.150">
    <property type="entry name" value="Divalent-metal-dependent TIM barrel enzymes"/>
    <property type="match status" value="1"/>
</dbReference>
<keyword evidence="2" id="KW-0413">Isomerase</keyword>
<reference evidence="2 3" key="1">
    <citation type="submission" date="2017-09" db="EMBL/GenBank/DDBJ databases">
        <authorList>
            <person name="Ehlers B."/>
            <person name="Leendertz F.H."/>
        </authorList>
    </citation>
    <scope>NUCLEOTIDE SEQUENCE [LARGE SCALE GENOMIC DNA]</scope>
    <source>
        <strain evidence="2 3">DSM 27208</strain>
    </source>
</reference>